<feature type="transmembrane region" description="Helical" evidence="7">
    <location>
        <begin position="307"/>
        <end position="330"/>
    </location>
</feature>
<feature type="transmembrane region" description="Helical" evidence="7">
    <location>
        <begin position="342"/>
        <end position="363"/>
    </location>
</feature>
<evidence type="ECO:0000256" key="6">
    <source>
        <dbReference type="ARBA" id="ARBA00023136"/>
    </source>
</evidence>
<reference evidence="11" key="1">
    <citation type="submission" date="2013-05" db="EMBL/GenBank/DDBJ databases">
        <title>The Genome sequence of Mucor circinelloides f. circinelloides 1006PhL.</title>
        <authorList>
            <consortium name="The Broad Institute Genomics Platform"/>
            <person name="Cuomo C."/>
            <person name="Earl A."/>
            <person name="Findley K."/>
            <person name="Lee S.C."/>
            <person name="Walker B."/>
            <person name="Young S."/>
            <person name="Zeng Q."/>
            <person name="Gargeya S."/>
            <person name="Fitzgerald M."/>
            <person name="Haas B."/>
            <person name="Abouelleil A."/>
            <person name="Allen A.W."/>
            <person name="Alvarado L."/>
            <person name="Arachchi H.M."/>
            <person name="Berlin A.M."/>
            <person name="Chapman S.B."/>
            <person name="Gainer-Dewar J."/>
            <person name="Goldberg J."/>
            <person name="Griggs A."/>
            <person name="Gujja S."/>
            <person name="Hansen M."/>
            <person name="Howarth C."/>
            <person name="Imamovic A."/>
            <person name="Ireland A."/>
            <person name="Larimer J."/>
            <person name="McCowan C."/>
            <person name="Murphy C."/>
            <person name="Pearson M."/>
            <person name="Poon T.W."/>
            <person name="Priest M."/>
            <person name="Roberts A."/>
            <person name="Saif S."/>
            <person name="Shea T."/>
            <person name="Sisk P."/>
            <person name="Sykes S."/>
            <person name="Wortman J."/>
            <person name="Nusbaum C."/>
            <person name="Birren B."/>
        </authorList>
    </citation>
    <scope>NUCLEOTIDE SEQUENCE [LARGE SCALE GENOMIC DNA]</scope>
    <source>
        <strain evidence="11">1006PhL</strain>
    </source>
</reference>
<dbReference type="PROSITE" id="PS00216">
    <property type="entry name" value="SUGAR_TRANSPORT_1"/>
    <property type="match status" value="1"/>
</dbReference>
<organism evidence="10 11">
    <name type="scientific">Mucor circinelloides f. circinelloides (strain 1006PhL)</name>
    <name type="common">Mucormycosis agent</name>
    <name type="synonym">Calyptromyces circinelloides</name>
    <dbReference type="NCBI Taxonomy" id="1220926"/>
    <lineage>
        <taxon>Eukaryota</taxon>
        <taxon>Fungi</taxon>
        <taxon>Fungi incertae sedis</taxon>
        <taxon>Mucoromycota</taxon>
        <taxon>Mucoromycotina</taxon>
        <taxon>Mucoromycetes</taxon>
        <taxon>Mucorales</taxon>
        <taxon>Mucorineae</taxon>
        <taxon>Mucoraceae</taxon>
        <taxon>Mucor</taxon>
    </lineage>
</organism>
<evidence type="ECO:0000256" key="8">
    <source>
        <dbReference type="SAM" id="SignalP"/>
    </source>
</evidence>
<feature type="transmembrane region" description="Helical" evidence="7">
    <location>
        <begin position="397"/>
        <end position="421"/>
    </location>
</feature>
<dbReference type="Proteomes" id="UP000014254">
    <property type="component" value="Unassembled WGS sequence"/>
</dbReference>
<evidence type="ECO:0000256" key="4">
    <source>
        <dbReference type="ARBA" id="ARBA00022692"/>
    </source>
</evidence>
<dbReference type="OrthoDB" id="4540492at2759"/>
<sequence>MSSEGLTTYLIFVVISILLPLCSQVKGKKGAFQYGYHNGELNTPQQVISKCTNTNTMAAVGLPQCIPMPDSQYALVVSILTAGGLIGALGAPYFNDRYGRRLTLFGTNGLLGAGSLITTLATKPHAMMLGRFLSGLGSGVVTVVVPAYLAECVPKSRRGFFGALNQLAIVIGIMAAQIISLSWSTLAKWRYILAMGVLLAVVQSCLLPFCVESPRYLASLPGGFNRAKLSLLRLRGASIDQVEDEINEWRRDWANNAQDQQAADAEQQEEDLESIETPLTTNGATGAPATNVNIYKFLTSSYYRRPLFIVVLLQLAQQLSGINAVIFYSTSIMSTVFPDSSGLITVYISIVNLIVTTISAALMDKVGRRSLFLVSACCMASMSVLLGWSITHSYDKTSVVAILGFVASFAIGIGPIPFLMIPELVETPAVSSACSVGLASNMISNFAVSAGFLQLRLIMGQGQVFYLFGLCLAVLVAIAVIILPETKGRSAEDVIRSGYSLYPCNYEHIAIAD</sequence>
<dbReference type="PROSITE" id="PS00217">
    <property type="entry name" value="SUGAR_TRANSPORT_2"/>
    <property type="match status" value="1"/>
</dbReference>
<proteinExistence type="inferred from homology"/>
<evidence type="ECO:0000259" key="9">
    <source>
        <dbReference type="PROSITE" id="PS50850"/>
    </source>
</evidence>
<gene>
    <name evidence="10" type="ORF">HMPREF1544_10214</name>
</gene>
<dbReference type="InterPro" id="IPR045263">
    <property type="entry name" value="GLUT"/>
</dbReference>
<feature type="transmembrane region" description="Helical" evidence="7">
    <location>
        <begin position="73"/>
        <end position="95"/>
    </location>
</feature>
<dbReference type="VEuPathDB" id="FungiDB:HMPREF1544_10214"/>
<dbReference type="STRING" id="1220926.S2IZ17"/>
<evidence type="ECO:0000256" key="7">
    <source>
        <dbReference type="SAM" id="Phobius"/>
    </source>
</evidence>
<dbReference type="OMA" id="WAITASF"/>
<dbReference type="eggNOG" id="KOG0569">
    <property type="taxonomic scope" value="Eukaryota"/>
</dbReference>
<dbReference type="GO" id="GO:0015149">
    <property type="term" value="F:hexose transmembrane transporter activity"/>
    <property type="evidence" value="ECO:0007669"/>
    <property type="project" value="TreeGrafter"/>
</dbReference>
<evidence type="ECO:0000256" key="1">
    <source>
        <dbReference type="ARBA" id="ARBA00004141"/>
    </source>
</evidence>
<dbReference type="InterPro" id="IPR005829">
    <property type="entry name" value="Sugar_transporter_CS"/>
</dbReference>
<dbReference type="InterPro" id="IPR003663">
    <property type="entry name" value="Sugar/inositol_transpt"/>
</dbReference>
<feature type="domain" description="Major facilitator superfamily (MFS) profile" evidence="9">
    <location>
        <begin position="23"/>
        <end position="487"/>
    </location>
</feature>
<dbReference type="InParanoid" id="S2IZ17"/>
<dbReference type="InterPro" id="IPR005828">
    <property type="entry name" value="MFS_sugar_transport-like"/>
</dbReference>
<feature type="transmembrane region" description="Helical" evidence="7">
    <location>
        <begin position="370"/>
        <end position="391"/>
    </location>
</feature>
<dbReference type="InterPro" id="IPR036259">
    <property type="entry name" value="MFS_trans_sf"/>
</dbReference>
<feature type="transmembrane region" description="Helical" evidence="7">
    <location>
        <begin position="189"/>
        <end position="211"/>
    </location>
</feature>
<dbReference type="SUPFAM" id="SSF103473">
    <property type="entry name" value="MFS general substrate transporter"/>
    <property type="match status" value="1"/>
</dbReference>
<protein>
    <recommendedName>
        <fullName evidence="9">Major facilitator superfamily (MFS) profile domain-containing protein</fullName>
    </recommendedName>
</protein>
<evidence type="ECO:0000256" key="2">
    <source>
        <dbReference type="ARBA" id="ARBA00010992"/>
    </source>
</evidence>
<dbReference type="PRINTS" id="PR00171">
    <property type="entry name" value="SUGRTRNSPORT"/>
</dbReference>
<dbReference type="PANTHER" id="PTHR23503:SF8">
    <property type="entry name" value="FACILITATED GLUCOSE TRANSPORTER PROTEIN 1"/>
    <property type="match status" value="1"/>
</dbReference>
<comment type="subcellular location">
    <subcellularLocation>
        <location evidence="1">Membrane</location>
        <topology evidence="1">Multi-pass membrane protein</topology>
    </subcellularLocation>
</comment>
<feature type="transmembrane region" description="Helical" evidence="7">
    <location>
        <begin position="161"/>
        <end position="183"/>
    </location>
</feature>
<dbReference type="PROSITE" id="PS50850">
    <property type="entry name" value="MFS"/>
    <property type="match status" value="1"/>
</dbReference>
<dbReference type="PANTHER" id="PTHR23503">
    <property type="entry name" value="SOLUTE CARRIER FAMILY 2"/>
    <property type="match status" value="1"/>
</dbReference>
<keyword evidence="5 7" id="KW-1133">Transmembrane helix</keyword>
<dbReference type="Gene3D" id="1.20.1250.20">
    <property type="entry name" value="MFS general substrate transporter like domains"/>
    <property type="match status" value="1"/>
</dbReference>
<evidence type="ECO:0000256" key="3">
    <source>
        <dbReference type="ARBA" id="ARBA00022448"/>
    </source>
</evidence>
<keyword evidence="6 7" id="KW-0472">Membrane</keyword>
<feature type="chain" id="PRO_5004497000" description="Major facilitator superfamily (MFS) profile domain-containing protein" evidence="8">
    <location>
        <begin position="28"/>
        <end position="513"/>
    </location>
</feature>
<name>S2IZ17_MUCC1</name>
<keyword evidence="11" id="KW-1185">Reference proteome</keyword>
<comment type="similarity">
    <text evidence="2">Belongs to the major facilitator superfamily. Sugar transporter (TC 2.A.1.1) family.</text>
</comment>
<evidence type="ECO:0000256" key="5">
    <source>
        <dbReference type="ARBA" id="ARBA00022989"/>
    </source>
</evidence>
<keyword evidence="3" id="KW-0813">Transport</keyword>
<dbReference type="AlphaFoldDB" id="S2IZ17"/>
<feature type="transmembrane region" description="Helical" evidence="7">
    <location>
        <begin position="464"/>
        <end position="483"/>
    </location>
</feature>
<feature type="transmembrane region" description="Helical" evidence="7">
    <location>
        <begin position="128"/>
        <end position="149"/>
    </location>
</feature>
<dbReference type="EMBL" id="KE124087">
    <property type="protein sequence ID" value="EPB83031.1"/>
    <property type="molecule type" value="Genomic_DNA"/>
</dbReference>
<evidence type="ECO:0000313" key="11">
    <source>
        <dbReference type="Proteomes" id="UP000014254"/>
    </source>
</evidence>
<keyword evidence="8" id="KW-0732">Signal</keyword>
<keyword evidence="4 7" id="KW-0812">Transmembrane</keyword>
<feature type="transmembrane region" description="Helical" evidence="7">
    <location>
        <begin position="433"/>
        <end position="452"/>
    </location>
</feature>
<feature type="signal peptide" evidence="8">
    <location>
        <begin position="1"/>
        <end position="27"/>
    </location>
</feature>
<evidence type="ECO:0000313" key="10">
    <source>
        <dbReference type="EMBL" id="EPB83031.1"/>
    </source>
</evidence>
<dbReference type="InterPro" id="IPR020846">
    <property type="entry name" value="MFS_dom"/>
</dbReference>
<feature type="transmembrane region" description="Helical" evidence="7">
    <location>
        <begin position="102"/>
        <end position="122"/>
    </location>
</feature>
<dbReference type="GO" id="GO:0016020">
    <property type="term" value="C:membrane"/>
    <property type="evidence" value="ECO:0007669"/>
    <property type="project" value="UniProtKB-SubCell"/>
</dbReference>
<accession>S2IZ17</accession>
<dbReference type="Pfam" id="PF00083">
    <property type="entry name" value="Sugar_tr"/>
    <property type="match status" value="1"/>
</dbReference>